<protein>
    <submittedName>
        <fullName evidence="1">Uncharacterized protein</fullName>
    </submittedName>
</protein>
<comment type="caution">
    <text evidence="1">The sequence shown here is derived from an EMBL/GenBank/DDBJ whole genome shotgun (WGS) entry which is preliminary data.</text>
</comment>
<sequence length="59" mass="6392">MFGSRDPRGQVGRCQAEQVAKAFYQMAASPNPDLIDDEVAQEIVLIATGRKQSQDPSVA</sequence>
<dbReference type="EMBL" id="PJQD01000005">
    <property type="protein sequence ID" value="POY76458.1"/>
    <property type="molecule type" value="Genomic_DNA"/>
</dbReference>
<accession>A0A2S5BI50</accession>
<gene>
    <name evidence="1" type="ORF">BMF94_0659</name>
</gene>
<evidence type="ECO:0000313" key="1">
    <source>
        <dbReference type="EMBL" id="POY76458.1"/>
    </source>
</evidence>
<organism evidence="1 2">
    <name type="scientific">Rhodotorula taiwanensis</name>
    <dbReference type="NCBI Taxonomy" id="741276"/>
    <lineage>
        <taxon>Eukaryota</taxon>
        <taxon>Fungi</taxon>
        <taxon>Dikarya</taxon>
        <taxon>Basidiomycota</taxon>
        <taxon>Pucciniomycotina</taxon>
        <taxon>Microbotryomycetes</taxon>
        <taxon>Sporidiobolales</taxon>
        <taxon>Sporidiobolaceae</taxon>
        <taxon>Rhodotorula</taxon>
    </lineage>
</organism>
<evidence type="ECO:0000313" key="2">
    <source>
        <dbReference type="Proteomes" id="UP000237144"/>
    </source>
</evidence>
<proteinExistence type="predicted"/>
<dbReference type="Proteomes" id="UP000237144">
    <property type="component" value="Unassembled WGS sequence"/>
</dbReference>
<reference evidence="1 2" key="1">
    <citation type="journal article" date="2018" name="Front. Microbiol.">
        <title>Prospects for Fungal Bioremediation of Acidic Radioactive Waste Sites: Characterization and Genome Sequence of Rhodotorula taiwanensis MD1149.</title>
        <authorList>
            <person name="Tkavc R."/>
            <person name="Matrosova V.Y."/>
            <person name="Grichenko O.E."/>
            <person name="Gostincar C."/>
            <person name="Volpe R.P."/>
            <person name="Klimenkova P."/>
            <person name="Gaidamakova E.K."/>
            <person name="Zhou C.E."/>
            <person name="Stewart B.J."/>
            <person name="Lyman M.G."/>
            <person name="Malfatti S.A."/>
            <person name="Rubinfeld B."/>
            <person name="Courtot M."/>
            <person name="Singh J."/>
            <person name="Dalgard C.L."/>
            <person name="Hamilton T."/>
            <person name="Frey K.G."/>
            <person name="Gunde-Cimerman N."/>
            <person name="Dugan L."/>
            <person name="Daly M.J."/>
        </authorList>
    </citation>
    <scope>NUCLEOTIDE SEQUENCE [LARGE SCALE GENOMIC DNA]</scope>
    <source>
        <strain evidence="1 2">MD1149</strain>
    </source>
</reference>
<name>A0A2S5BI50_9BASI</name>
<dbReference type="AlphaFoldDB" id="A0A2S5BI50"/>
<keyword evidence="2" id="KW-1185">Reference proteome</keyword>